<feature type="domain" description="(S)-ureidoglycine aminohydrolase cupin" evidence="2">
    <location>
        <begin position="37"/>
        <end position="107"/>
    </location>
</feature>
<dbReference type="Proteomes" id="UP000231259">
    <property type="component" value="Unassembled WGS sequence"/>
</dbReference>
<dbReference type="OrthoDB" id="9799053at2"/>
<protein>
    <recommendedName>
        <fullName evidence="2">(S)-ureidoglycine aminohydrolase cupin domain-containing protein</fullName>
    </recommendedName>
</protein>
<reference evidence="3 4" key="1">
    <citation type="submission" date="2013-09" db="EMBL/GenBank/DDBJ databases">
        <title>Genome sequencing of Phaeobacter antarcticus sp. nov. SM1211.</title>
        <authorList>
            <person name="Zhang X.-Y."/>
            <person name="Liu C."/>
            <person name="Chen X.-L."/>
            <person name="Xie B.-B."/>
            <person name="Qin Q.-L."/>
            <person name="Rong J.-C."/>
            <person name="Zhang Y.-Z."/>
        </authorList>
    </citation>
    <scope>NUCLEOTIDE SEQUENCE [LARGE SCALE GENOMIC DNA]</scope>
    <source>
        <strain evidence="3 4">SM1211</strain>
    </source>
</reference>
<dbReference type="RefSeq" id="WP_099909321.1">
    <property type="nucleotide sequence ID" value="NZ_AWWI01000019.1"/>
</dbReference>
<dbReference type="Pfam" id="PF05899">
    <property type="entry name" value="Cupin_3"/>
    <property type="match status" value="1"/>
</dbReference>
<dbReference type="InterPro" id="IPR014710">
    <property type="entry name" value="RmlC-like_jellyroll"/>
</dbReference>
<dbReference type="Gene3D" id="2.60.120.10">
    <property type="entry name" value="Jelly Rolls"/>
    <property type="match status" value="1"/>
</dbReference>
<name>A0A2G8RKA2_9RHOB</name>
<dbReference type="InterPro" id="IPR011051">
    <property type="entry name" value="RmlC_Cupin_sf"/>
</dbReference>
<dbReference type="SUPFAM" id="SSF51182">
    <property type="entry name" value="RmlC-like cupins"/>
    <property type="match status" value="1"/>
</dbReference>
<organism evidence="3 4">
    <name type="scientific">Puniceibacterium antarcticum</name>
    <dbReference type="NCBI Taxonomy" id="1206336"/>
    <lineage>
        <taxon>Bacteria</taxon>
        <taxon>Pseudomonadati</taxon>
        <taxon>Pseudomonadota</taxon>
        <taxon>Alphaproteobacteria</taxon>
        <taxon>Rhodobacterales</taxon>
        <taxon>Paracoccaceae</taxon>
        <taxon>Puniceibacterium</taxon>
    </lineage>
</organism>
<comment type="caution">
    <text evidence="3">The sequence shown here is derived from an EMBL/GenBank/DDBJ whole genome shotgun (WGS) entry which is preliminary data.</text>
</comment>
<gene>
    <name evidence="3" type="ORF">P775_01705</name>
</gene>
<sequence>MHILPVSPSVPAEHDSPAPDRLISGDPQFTTWNLESADGLYCGIWRATPGKWHVSYDEWEYCRILSGVSILTETGQPPQTYTAGDSFILRPGFTGTWEVLETTTKDYVIRL</sequence>
<keyword evidence="4" id="KW-1185">Reference proteome</keyword>
<evidence type="ECO:0000256" key="1">
    <source>
        <dbReference type="SAM" id="MobiDB-lite"/>
    </source>
</evidence>
<proteinExistence type="predicted"/>
<dbReference type="PANTHER" id="PTHR40943">
    <property type="entry name" value="CYTOPLASMIC PROTEIN-RELATED"/>
    <property type="match status" value="1"/>
</dbReference>
<dbReference type="EMBL" id="AWWI01000019">
    <property type="protein sequence ID" value="PIL21932.1"/>
    <property type="molecule type" value="Genomic_DNA"/>
</dbReference>
<dbReference type="CDD" id="cd02227">
    <property type="entry name" value="cupin_TM1112-like"/>
    <property type="match status" value="1"/>
</dbReference>
<evidence type="ECO:0000313" key="4">
    <source>
        <dbReference type="Proteomes" id="UP000231259"/>
    </source>
</evidence>
<dbReference type="PANTHER" id="PTHR40943:SF2">
    <property type="entry name" value="(S)-UREIDOGLYCINE AMINOHYDROLASE CUPIN DOMAIN-CONTAINING PROTEIN"/>
    <property type="match status" value="1"/>
</dbReference>
<feature type="region of interest" description="Disordered" evidence="1">
    <location>
        <begin position="1"/>
        <end position="22"/>
    </location>
</feature>
<accession>A0A2G8RKA2</accession>
<evidence type="ECO:0000313" key="3">
    <source>
        <dbReference type="EMBL" id="PIL21932.1"/>
    </source>
</evidence>
<evidence type="ECO:0000259" key="2">
    <source>
        <dbReference type="Pfam" id="PF05899"/>
    </source>
</evidence>
<dbReference type="InterPro" id="IPR008579">
    <property type="entry name" value="UGlyAH_Cupin_dom"/>
</dbReference>
<dbReference type="AlphaFoldDB" id="A0A2G8RKA2"/>